<reference evidence="1" key="1">
    <citation type="journal article" date="2021" name="Sci. Adv.">
        <title>The American lobster genome reveals insights on longevity, neural, and immune adaptations.</title>
        <authorList>
            <person name="Polinski J.M."/>
            <person name="Zimin A.V."/>
            <person name="Clark K.F."/>
            <person name="Kohn A.B."/>
            <person name="Sadowski N."/>
            <person name="Timp W."/>
            <person name="Ptitsyn A."/>
            <person name="Khanna P."/>
            <person name="Romanova D.Y."/>
            <person name="Williams P."/>
            <person name="Greenwood S.J."/>
            <person name="Moroz L.L."/>
            <person name="Walt D.R."/>
            <person name="Bodnar A.G."/>
        </authorList>
    </citation>
    <scope>NUCLEOTIDE SEQUENCE</scope>
    <source>
        <strain evidence="1">GMGI-L3</strain>
    </source>
</reference>
<proteinExistence type="predicted"/>
<evidence type="ECO:0000313" key="1">
    <source>
        <dbReference type="EMBL" id="KAG7160830.1"/>
    </source>
</evidence>
<sequence>MTTYKETQEQSSPCVQESLEDVQVTFSEDGTHRPQVPRHTEIPLYPPGRILYCFPKLPEDERLDGSTGEWEFTWGEMKGFSQILISPFMLRHHLPQIVLAALEDAAVQASDPS</sequence>
<accession>A0A8J5JNA0</accession>
<organism evidence="1 2">
    <name type="scientific">Homarus americanus</name>
    <name type="common">American lobster</name>
    <dbReference type="NCBI Taxonomy" id="6706"/>
    <lineage>
        <taxon>Eukaryota</taxon>
        <taxon>Metazoa</taxon>
        <taxon>Ecdysozoa</taxon>
        <taxon>Arthropoda</taxon>
        <taxon>Crustacea</taxon>
        <taxon>Multicrustacea</taxon>
        <taxon>Malacostraca</taxon>
        <taxon>Eumalacostraca</taxon>
        <taxon>Eucarida</taxon>
        <taxon>Decapoda</taxon>
        <taxon>Pleocyemata</taxon>
        <taxon>Astacidea</taxon>
        <taxon>Nephropoidea</taxon>
        <taxon>Nephropidae</taxon>
        <taxon>Homarus</taxon>
    </lineage>
</organism>
<evidence type="ECO:0000313" key="2">
    <source>
        <dbReference type="Proteomes" id="UP000747542"/>
    </source>
</evidence>
<dbReference type="Proteomes" id="UP000747542">
    <property type="component" value="Unassembled WGS sequence"/>
</dbReference>
<dbReference type="AlphaFoldDB" id="A0A8J5JNA0"/>
<protein>
    <submittedName>
        <fullName evidence="1">Sn1-specific diacylglycerol lipase alpha-like</fullName>
    </submittedName>
</protein>
<comment type="caution">
    <text evidence="1">The sequence shown here is derived from an EMBL/GenBank/DDBJ whole genome shotgun (WGS) entry which is preliminary data.</text>
</comment>
<keyword evidence="2" id="KW-1185">Reference proteome</keyword>
<name>A0A8J5JNA0_HOMAM</name>
<dbReference type="EMBL" id="JAHLQT010030594">
    <property type="protein sequence ID" value="KAG7160830.1"/>
    <property type="molecule type" value="Genomic_DNA"/>
</dbReference>
<gene>
    <name evidence="1" type="primary">Dagla-L</name>
    <name evidence="1" type="ORF">Hamer_G007588</name>
</gene>